<keyword evidence="3" id="KW-1185">Reference proteome</keyword>
<sequence>MRRSLLALSVLAPLMIAGVASADPAPPGTGTLTVRAITGSEPMPVNRADIEVRACGADDVVTTLVSGADGSASVALPDGCYEARVATVPGGCGLADTEPVRLTVTAGTETRADFRFRCA</sequence>
<evidence type="ECO:0000313" key="3">
    <source>
        <dbReference type="Proteomes" id="UP000295087"/>
    </source>
</evidence>
<reference evidence="2 3" key="1">
    <citation type="submission" date="2019-03" db="EMBL/GenBank/DDBJ databases">
        <title>Genomic Encyclopedia of Type Strains, Phase IV (KMG-IV): sequencing the most valuable type-strain genomes for metagenomic binning, comparative biology and taxonomic classification.</title>
        <authorList>
            <person name="Goeker M."/>
        </authorList>
    </citation>
    <scope>NUCLEOTIDE SEQUENCE [LARGE SCALE GENOMIC DNA]</scope>
    <source>
        <strain evidence="2 3">DSM 44496</strain>
    </source>
</reference>
<organism evidence="2 3">
    <name type="scientific">Nocardia ignorata</name>
    <dbReference type="NCBI Taxonomy" id="145285"/>
    <lineage>
        <taxon>Bacteria</taxon>
        <taxon>Bacillati</taxon>
        <taxon>Actinomycetota</taxon>
        <taxon>Actinomycetes</taxon>
        <taxon>Mycobacteriales</taxon>
        <taxon>Nocardiaceae</taxon>
        <taxon>Nocardia</taxon>
    </lineage>
</organism>
<keyword evidence="1" id="KW-0732">Signal</keyword>
<name>A0A4R6PNL5_NOCIG</name>
<dbReference type="EMBL" id="SNXK01000003">
    <property type="protein sequence ID" value="TDP38449.1"/>
    <property type="molecule type" value="Genomic_DNA"/>
</dbReference>
<proteinExistence type="predicted"/>
<dbReference type="RefSeq" id="WP_133734014.1">
    <property type="nucleotide sequence ID" value="NZ_SNXK01000003.1"/>
</dbReference>
<dbReference type="AlphaFoldDB" id="A0A4R6PNL5"/>
<evidence type="ECO:0000313" key="2">
    <source>
        <dbReference type="EMBL" id="TDP38449.1"/>
    </source>
</evidence>
<dbReference type="Proteomes" id="UP000295087">
    <property type="component" value="Unassembled WGS sequence"/>
</dbReference>
<feature type="chain" id="PRO_5020908035" description="Prealbumin-like fold domain-containing protein" evidence="1">
    <location>
        <begin position="23"/>
        <end position="119"/>
    </location>
</feature>
<accession>A0A4R6PNL5</accession>
<evidence type="ECO:0000256" key="1">
    <source>
        <dbReference type="SAM" id="SignalP"/>
    </source>
</evidence>
<evidence type="ECO:0008006" key="4">
    <source>
        <dbReference type="Google" id="ProtNLM"/>
    </source>
</evidence>
<feature type="signal peptide" evidence="1">
    <location>
        <begin position="1"/>
        <end position="22"/>
    </location>
</feature>
<protein>
    <recommendedName>
        <fullName evidence="4">Prealbumin-like fold domain-containing protein</fullName>
    </recommendedName>
</protein>
<gene>
    <name evidence="2" type="ORF">DFR75_103106</name>
</gene>
<comment type="caution">
    <text evidence="2">The sequence shown here is derived from an EMBL/GenBank/DDBJ whole genome shotgun (WGS) entry which is preliminary data.</text>
</comment>